<dbReference type="InterPro" id="IPR009057">
    <property type="entry name" value="Homeodomain-like_sf"/>
</dbReference>
<dbReference type="EMBL" id="FOGO01000003">
    <property type="protein sequence ID" value="SER65607.1"/>
    <property type="molecule type" value="Genomic_DNA"/>
</dbReference>
<feature type="DNA-binding region" description="H-T-H motif" evidence="2">
    <location>
        <begin position="43"/>
        <end position="62"/>
    </location>
</feature>
<reference evidence="6" key="1">
    <citation type="submission" date="2016-10" db="EMBL/GenBank/DDBJ databases">
        <authorList>
            <person name="Varghese N."/>
            <person name="Submissions S."/>
        </authorList>
    </citation>
    <scope>NUCLEOTIDE SEQUENCE [LARGE SCALE GENOMIC DNA]</scope>
    <source>
        <strain evidence="6">CGMCC 4.6825</strain>
    </source>
</reference>
<dbReference type="InterPro" id="IPR036271">
    <property type="entry name" value="Tet_transcr_reg_TetR-rel_C_sf"/>
</dbReference>
<feature type="domain" description="HTH tetR-type" evidence="4">
    <location>
        <begin position="20"/>
        <end position="80"/>
    </location>
</feature>
<dbReference type="Pfam" id="PF14246">
    <property type="entry name" value="TetR_C_7"/>
    <property type="match status" value="1"/>
</dbReference>
<sequence length="217" mass="23423">MTTPAGDRPRRGRPRSGEQTARRRAALDAALAELLERGVAGTTMQAVATRAGSSKESLYAWFGNRHGLLAALIERQAEQVNSAVAQAVDRPADPRTTLVTIARNLLTLLVGDVSVALNRAAMTSPELAGLVLQHGRHTTGPLVTAFLGRLADEGHLRTDDPEEAFQLLYGLVVRDLQIRVLLGERPPGEDDIRTQARTAVGRFLVLTGGWQAPPEDR</sequence>
<dbReference type="Pfam" id="PF00440">
    <property type="entry name" value="TetR_N"/>
    <property type="match status" value="1"/>
</dbReference>
<dbReference type="PANTHER" id="PTHR30055:SF146">
    <property type="entry name" value="HTH-TYPE TRANSCRIPTIONAL DUAL REGULATOR CECR"/>
    <property type="match status" value="1"/>
</dbReference>
<dbReference type="InterPro" id="IPR001647">
    <property type="entry name" value="HTH_TetR"/>
</dbReference>
<protein>
    <submittedName>
        <fullName evidence="5">DNA-binding transcriptional regulator, AcrR family</fullName>
    </submittedName>
</protein>
<dbReference type="PROSITE" id="PS50977">
    <property type="entry name" value="HTH_TETR_2"/>
    <property type="match status" value="1"/>
</dbReference>
<dbReference type="InterPro" id="IPR050109">
    <property type="entry name" value="HTH-type_TetR-like_transc_reg"/>
</dbReference>
<dbReference type="SUPFAM" id="SSF46689">
    <property type="entry name" value="Homeodomain-like"/>
    <property type="match status" value="1"/>
</dbReference>
<evidence type="ECO:0000256" key="3">
    <source>
        <dbReference type="SAM" id="MobiDB-lite"/>
    </source>
</evidence>
<evidence type="ECO:0000313" key="5">
    <source>
        <dbReference type="EMBL" id="SER65607.1"/>
    </source>
</evidence>
<name>A0A1H9QZ03_9ACTN</name>
<evidence type="ECO:0000313" key="6">
    <source>
        <dbReference type="Proteomes" id="UP000182841"/>
    </source>
</evidence>
<proteinExistence type="predicted"/>
<evidence type="ECO:0000256" key="2">
    <source>
        <dbReference type="PROSITE-ProRule" id="PRU00335"/>
    </source>
</evidence>
<organism evidence="5 6">
    <name type="scientific">Streptomyces qinglanensis</name>
    <dbReference type="NCBI Taxonomy" id="943816"/>
    <lineage>
        <taxon>Bacteria</taxon>
        <taxon>Bacillati</taxon>
        <taxon>Actinomycetota</taxon>
        <taxon>Actinomycetes</taxon>
        <taxon>Kitasatosporales</taxon>
        <taxon>Streptomycetaceae</taxon>
        <taxon>Streptomyces</taxon>
    </lineage>
</organism>
<dbReference type="GO" id="GO:0003700">
    <property type="term" value="F:DNA-binding transcription factor activity"/>
    <property type="evidence" value="ECO:0007669"/>
    <property type="project" value="TreeGrafter"/>
</dbReference>
<accession>A0A1H9QZ03</accession>
<dbReference type="RefSeq" id="WP_074999472.1">
    <property type="nucleotide sequence ID" value="NZ_FOGO01000003.1"/>
</dbReference>
<dbReference type="Gene3D" id="1.10.357.10">
    <property type="entry name" value="Tetracycline Repressor, domain 2"/>
    <property type="match status" value="1"/>
</dbReference>
<dbReference type="InterPro" id="IPR039536">
    <property type="entry name" value="TetR_C_Proteobacteria"/>
</dbReference>
<keyword evidence="6" id="KW-1185">Reference proteome</keyword>
<gene>
    <name evidence="5" type="ORF">SAMN05421870_103203</name>
</gene>
<keyword evidence="1 2" id="KW-0238">DNA-binding</keyword>
<evidence type="ECO:0000259" key="4">
    <source>
        <dbReference type="PROSITE" id="PS50977"/>
    </source>
</evidence>
<dbReference type="AlphaFoldDB" id="A0A1H9QZ03"/>
<dbReference type="GO" id="GO:0000976">
    <property type="term" value="F:transcription cis-regulatory region binding"/>
    <property type="evidence" value="ECO:0007669"/>
    <property type="project" value="TreeGrafter"/>
</dbReference>
<dbReference type="Gene3D" id="1.10.10.60">
    <property type="entry name" value="Homeodomain-like"/>
    <property type="match status" value="1"/>
</dbReference>
<dbReference type="Proteomes" id="UP000182841">
    <property type="component" value="Unassembled WGS sequence"/>
</dbReference>
<dbReference type="SUPFAM" id="SSF48498">
    <property type="entry name" value="Tetracyclin repressor-like, C-terminal domain"/>
    <property type="match status" value="1"/>
</dbReference>
<dbReference type="PANTHER" id="PTHR30055">
    <property type="entry name" value="HTH-TYPE TRANSCRIPTIONAL REGULATOR RUTR"/>
    <property type="match status" value="1"/>
</dbReference>
<dbReference type="PRINTS" id="PR00455">
    <property type="entry name" value="HTHTETR"/>
</dbReference>
<evidence type="ECO:0000256" key="1">
    <source>
        <dbReference type="ARBA" id="ARBA00023125"/>
    </source>
</evidence>
<feature type="region of interest" description="Disordered" evidence="3">
    <location>
        <begin position="1"/>
        <end position="22"/>
    </location>
</feature>